<evidence type="ECO:0000313" key="3">
    <source>
        <dbReference type="Proteomes" id="UP000242855"/>
    </source>
</evidence>
<accession>A0A250E8N5</accession>
<sequence>MKNHKYMKRIIFSALIAVLIISCSKDNNNINEQPNTQEILFPKKVTTSFKSNNDSGAEVSVVEVIEAKMENGKLLAEVFTMFEDNEKVDGYENTMTYENNLLKTLTHLDTKKNKIENKTTYNYAGGKLVEEIEENDNAQESKTVTYKYTNDRLTEIQYNRKDSDLKFPQVTKFVYPSATEIQEIEHFSIVTNGIEYAKVRNNTHTFDTQKRIIKTVRVDESSKETIEYQYDDKNNHLYYQLDMPSSPTLFIDPISAKNNVISEKRIKEKLTEPKRTEVESVDYTYQYNDKRYPIKIKRVHKENDKVVQESTVEITYY</sequence>
<dbReference type="AlphaFoldDB" id="A0A250E8N5"/>
<evidence type="ECO:0000256" key="1">
    <source>
        <dbReference type="SAM" id="SignalP"/>
    </source>
</evidence>
<dbReference type="EMBL" id="CP022378">
    <property type="protein sequence ID" value="ATA68066.1"/>
    <property type="molecule type" value="Genomic_DNA"/>
</dbReference>
<organism evidence="2 3">
    <name type="scientific">Capnocytophaga cynodegmi</name>
    <dbReference type="NCBI Taxonomy" id="28189"/>
    <lineage>
        <taxon>Bacteria</taxon>
        <taxon>Pseudomonadati</taxon>
        <taxon>Bacteroidota</taxon>
        <taxon>Flavobacteriia</taxon>
        <taxon>Flavobacteriales</taxon>
        <taxon>Flavobacteriaceae</taxon>
        <taxon>Capnocytophaga</taxon>
    </lineage>
</organism>
<feature type="signal peptide" evidence="1">
    <location>
        <begin position="1"/>
        <end position="24"/>
    </location>
</feature>
<feature type="chain" id="PRO_5012399978" description="DUF4595 domain-containing protein" evidence="1">
    <location>
        <begin position="25"/>
        <end position="317"/>
    </location>
</feature>
<evidence type="ECO:0000313" key="2">
    <source>
        <dbReference type="EMBL" id="ATA68066.1"/>
    </source>
</evidence>
<dbReference type="KEGG" id="ccyn:CGC48_05115"/>
<evidence type="ECO:0008006" key="4">
    <source>
        <dbReference type="Google" id="ProtNLM"/>
    </source>
</evidence>
<dbReference type="Proteomes" id="UP000242855">
    <property type="component" value="Chromosome"/>
</dbReference>
<reference evidence="2 3" key="1">
    <citation type="journal article" date="2017" name="Genome Announc.">
        <title>Twelve Complete Reference Genomes of Clinical Isolates in the Capnocytophaga Genus.</title>
        <authorList>
            <person name="Villarma A."/>
            <person name="Gulvik C.A."/>
            <person name="Rowe L.A."/>
            <person name="Sheth M."/>
            <person name="Juieng P."/>
            <person name="Nicholson A.C."/>
            <person name="Loparev V.N."/>
            <person name="McQuiston J.R."/>
        </authorList>
    </citation>
    <scope>NUCLEOTIDE SEQUENCE [LARGE SCALE GENOMIC DNA]</scope>
    <source>
        <strain evidence="2 3">G7591</strain>
    </source>
</reference>
<proteinExistence type="predicted"/>
<protein>
    <recommendedName>
        <fullName evidence="4">DUF4595 domain-containing protein</fullName>
    </recommendedName>
</protein>
<keyword evidence="1" id="KW-0732">Signal</keyword>
<name>A0A250E8N5_9FLAO</name>
<dbReference type="PROSITE" id="PS51257">
    <property type="entry name" value="PROKAR_LIPOPROTEIN"/>
    <property type="match status" value="1"/>
</dbReference>
<gene>
    <name evidence="2" type="ORF">CGC48_05115</name>
</gene>